<dbReference type="InterPro" id="IPR027417">
    <property type="entry name" value="P-loop_NTPase"/>
</dbReference>
<keyword evidence="2" id="KW-0677">Repeat</keyword>
<keyword evidence="4 6" id="KW-0067">ATP-binding</keyword>
<dbReference type="Gene3D" id="3.40.50.300">
    <property type="entry name" value="P-loop containing nucleotide triphosphate hydrolases"/>
    <property type="match status" value="2"/>
</dbReference>
<reference evidence="6" key="1">
    <citation type="submission" date="2020-07" db="EMBL/GenBank/DDBJ databases">
        <title>Genomic analysis of a strain of Sedimentibacter Hydroxybenzoicus DSM7310.</title>
        <authorList>
            <person name="Ma S."/>
        </authorList>
    </citation>
    <scope>NUCLEOTIDE SEQUENCE</scope>
    <source>
        <strain evidence="6">DSM 7310</strain>
    </source>
</reference>
<evidence type="ECO:0000313" key="6">
    <source>
        <dbReference type="EMBL" id="NYB74765.1"/>
    </source>
</evidence>
<evidence type="ECO:0000256" key="3">
    <source>
        <dbReference type="ARBA" id="ARBA00022741"/>
    </source>
</evidence>
<dbReference type="InterPro" id="IPR003439">
    <property type="entry name" value="ABC_transporter-like_ATP-bd"/>
</dbReference>
<keyword evidence="1" id="KW-0813">Transport</keyword>
<evidence type="ECO:0000313" key="7">
    <source>
        <dbReference type="Proteomes" id="UP000611629"/>
    </source>
</evidence>
<dbReference type="CDD" id="cd03215">
    <property type="entry name" value="ABC_Carb_Monos_II"/>
    <property type="match status" value="1"/>
</dbReference>
<dbReference type="InterPro" id="IPR050107">
    <property type="entry name" value="ABC_carbohydrate_import_ATPase"/>
</dbReference>
<organism evidence="6 7">
    <name type="scientific">Sedimentibacter hydroxybenzoicus DSM 7310</name>
    <dbReference type="NCBI Taxonomy" id="1123245"/>
    <lineage>
        <taxon>Bacteria</taxon>
        <taxon>Bacillati</taxon>
        <taxon>Bacillota</taxon>
        <taxon>Tissierellia</taxon>
        <taxon>Sedimentibacter</taxon>
    </lineage>
</organism>
<keyword evidence="7" id="KW-1185">Reference proteome</keyword>
<dbReference type="EMBL" id="JACBNQ010000013">
    <property type="protein sequence ID" value="NYB74765.1"/>
    <property type="molecule type" value="Genomic_DNA"/>
</dbReference>
<feature type="domain" description="ABC transporter" evidence="5">
    <location>
        <begin position="9"/>
        <end position="248"/>
    </location>
</feature>
<dbReference type="PROSITE" id="PS00211">
    <property type="entry name" value="ABC_TRANSPORTER_1"/>
    <property type="match status" value="1"/>
</dbReference>
<dbReference type="InterPro" id="IPR017871">
    <property type="entry name" value="ABC_transporter-like_CS"/>
</dbReference>
<dbReference type="GO" id="GO:0016887">
    <property type="term" value="F:ATP hydrolysis activity"/>
    <property type="evidence" value="ECO:0007669"/>
    <property type="project" value="InterPro"/>
</dbReference>
<sequence length="502" mass="55943">MVNINQNVIEVKDIGKEFNGVWVLNNIDFDLKRGEIHALVGENGAGKSTFIKILSGVHCQSSGNIFINGKPIKFTCVEHSESSGIRTVHQEINLVPYFKVYENMFVGSELEKSVGGLKIIDSKEMKKCAVEVLNRLGVELDIDKTTSEINTAMKKIVEICKVLVYKPDIIIFDEPTTALGQEERKSLLNTITTLKEQGISIIYVSHNLEEIKEIADRVTVFRDGKKVALLEKEEITIDSIISNMLGEKTYNSYIREKSCAQEEEILRFEDVSTDLLKHVNFSVKKGEMLGIAGVVGAGKTEIAKAIFGLDKVKSGSIVVNGNKITPTPDNAIKNKIALVPEERQLQGIIPNFSVSKNVTLTYLEKWSNNGVLNSKSEYNSAVKYIDKLSIKTQGPEQMIKYLSGGNQQKVILSRWLVGDFEIGVFDEPTKGIDIKAKEDIYILMDELSQQGKSIIIMSSYLPELIYNCDRIIVLKDGEIVGEFTTNQDNLEEKICKVMLGGC</sequence>
<dbReference type="SMART" id="SM00382">
    <property type="entry name" value="AAA"/>
    <property type="match status" value="2"/>
</dbReference>
<dbReference type="CDD" id="cd03216">
    <property type="entry name" value="ABC_Carb_Monos_I"/>
    <property type="match status" value="1"/>
</dbReference>
<gene>
    <name evidence="6" type="ORF">HZF24_11520</name>
</gene>
<protein>
    <submittedName>
        <fullName evidence="6">Sugar ABC transporter ATP-binding protein</fullName>
    </submittedName>
</protein>
<dbReference type="AlphaFoldDB" id="A0A974BLD8"/>
<keyword evidence="3" id="KW-0547">Nucleotide-binding</keyword>
<comment type="caution">
    <text evidence="6">The sequence shown here is derived from an EMBL/GenBank/DDBJ whole genome shotgun (WGS) entry which is preliminary data.</text>
</comment>
<accession>A0A974BLD8</accession>
<dbReference type="Pfam" id="PF00005">
    <property type="entry name" value="ABC_tran"/>
    <property type="match status" value="2"/>
</dbReference>
<dbReference type="SUPFAM" id="SSF52540">
    <property type="entry name" value="P-loop containing nucleoside triphosphate hydrolases"/>
    <property type="match status" value="2"/>
</dbReference>
<dbReference type="PANTHER" id="PTHR43790:SF9">
    <property type="entry name" value="GALACTOFURANOSE TRANSPORTER ATP-BINDING PROTEIN YTFR"/>
    <property type="match status" value="1"/>
</dbReference>
<dbReference type="RefSeq" id="WP_179238472.1">
    <property type="nucleotide sequence ID" value="NZ_JACBNQ010000013.1"/>
</dbReference>
<evidence type="ECO:0000256" key="2">
    <source>
        <dbReference type="ARBA" id="ARBA00022737"/>
    </source>
</evidence>
<dbReference type="Proteomes" id="UP000611629">
    <property type="component" value="Unassembled WGS sequence"/>
</dbReference>
<evidence type="ECO:0000256" key="1">
    <source>
        <dbReference type="ARBA" id="ARBA00022448"/>
    </source>
</evidence>
<evidence type="ECO:0000259" key="5">
    <source>
        <dbReference type="PROSITE" id="PS50893"/>
    </source>
</evidence>
<proteinExistence type="predicted"/>
<dbReference type="PROSITE" id="PS50893">
    <property type="entry name" value="ABC_TRANSPORTER_2"/>
    <property type="match status" value="2"/>
</dbReference>
<dbReference type="GO" id="GO:0005524">
    <property type="term" value="F:ATP binding"/>
    <property type="evidence" value="ECO:0007669"/>
    <property type="project" value="UniProtKB-KW"/>
</dbReference>
<name>A0A974BLD8_SEDHY</name>
<dbReference type="PANTHER" id="PTHR43790">
    <property type="entry name" value="CARBOHYDRATE TRANSPORT ATP-BINDING PROTEIN MG119-RELATED"/>
    <property type="match status" value="1"/>
</dbReference>
<feature type="domain" description="ABC transporter" evidence="5">
    <location>
        <begin position="260"/>
        <end position="501"/>
    </location>
</feature>
<evidence type="ECO:0000256" key="4">
    <source>
        <dbReference type="ARBA" id="ARBA00022840"/>
    </source>
</evidence>
<dbReference type="InterPro" id="IPR003593">
    <property type="entry name" value="AAA+_ATPase"/>
</dbReference>